<feature type="transmembrane region" description="Helical" evidence="1">
    <location>
        <begin position="21"/>
        <end position="40"/>
    </location>
</feature>
<keyword evidence="1" id="KW-0812">Transmembrane</keyword>
<keyword evidence="1" id="KW-0472">Membrane</keyword>
<protein>
    <submittedName>
        <fullName evidence="2">Fimbrial assembly protein</fullName>
    </submittedName>
</protein>
<dbReference type="Proteomes" id="UP000187148">
    <property type="component" value="Chromosome"/>
</dbReference>
<reference evidence="2 3" key="1">
    <citation type="submission" date="2017-01" db="EMBL/GenBank/DDBJ databases">
        <authorList>
            <person name="Cao J.-M."/>
        </authorList>
    </citation>
    <scope>NUCLEOTIDE SEQUENCE [LARGE SCALE GENOMIC DNA]</scope>
    <source>
        <strain evidence="2 3">888-76</strain>
    </source>
</reference>
<dbReference type="PANTHER" id="PTHR40278">
    <property type="entry name" value="DNA UTILIZATION PROTEIN HOFN"/>
    <property type="match status" value="1"/>
</dbReference>
<gene>
    <name evidence="2" type="ORF">BWI95_09530</name>
</gene>
<accession>A0A807LH36</accession>
<dbReference type="InterPro" id="IPR007813">
    <property type="entry name" value="PilN"/>
</dbReference>
<dbReference type="RefSeq" id="WP_054804635.1">
    <property type="nucleotide sequence ID" value="NZ_CP019445.1"/>
</dbReference>
<sequence length="179" mass="20592">MRPAVNFMPWRQLQRRRCLRFWVAIAAASVVSLSLGGTLWHAQRAQAGRSGTLWLAADRSLLAALHTQEQPLRLRRQQWQLAQEKARRRQITAAWRQTLLTLADALPENAWLTQLRWRQNQLEIHGLARAVNALGEFEPRLQKLAGFHLQPMGSASRDGQGLWQFTYQLSREQVDVAKP</sequence>
<evidence type="ECO:0000256" key="1">
    <source>
        <dbReference type="SAM" id="Phobius"/>
    </source>
</evidence>
<dbReference type="PANTHER" id="PTHR40278:SF1">
    <property type="entry name" value="DNA UTILIZATION PROTEIN HOFN"/>
    <property type="match status" value="1"/>
</dbReference>
<proteinExistence type="predicted"/>
<dbReference type="KEGG" id="kco:BWI95_09530"/>
<organism evidence="2 3">
    <name type="scientific">Kosakonia cowanii JCM 10956 = DSM 18146</name>
    <dbReference type="NCBI Taxonomy" id="1300165"/>
    <lineage>
        <taxon>Bacteria</taxon>
        <taxon>Pseudomonadati</taxon>
        <taxon>Pseudomonadota</taxon>
        <taxon>Gammaproteobacteria</taxon>
        <taxon>Enterobacterales</taxon>
        <taxon>Enterobacteriaceae</taxon>
        <taxon>Kosakonia</taxon>
    </lineage>
</organism>
<dbReference type="EMBL" id="CP019445">
    <property type="protein sequence ID" value="APZ05278.1"/>
    <property type="molecule type" value="Genomic_DNA"/>
</dbReference>
<keyword evidence="3" id="KW-1185">Reference proteome</keyword>
<dbReference type="Pfam" id="PF05137">
    <property type="entry name" value="PilN"/>
    <property type="match status" value="1"/>
</dbReference>
<name>A0A807LH36_9ENTR</name>
<evidence type="ECO:0000313" key="3">
    <source>
        <dbReference type="Proteomes" id="UP000187148"/>
    </source>
</evidence>
<dbReference type="AlphaFoldDB" id="A0A807LH36"/>
<keyword evidence="1" id="KW-1133">Transmembrane helix</keyword>
<evidence type="ECO:0000313" key="2">
    <source>
        <dbReference type="EMBL" id="APZ05278.1"/>
    </source>
</evidence>
<dbReference type="InterPro" id="IPR052534">
    <property type="entry name" value="Extracell_DNA_Util/SecSys_Comp"/>
</dbReference>